<dbReference type="Proteomes" id="UP000008980">
    <property type="component" value="Chromosome 23"/>
</dbReference>
<accession>E9BGH9</accession>
<feature type="region of interest" description="Disordered" evidence="1">
    <location>
        <begin position="146"/>
        <end position="165"/>
    </location>
</feature>
<dbReference type="OrthoDB" id="273237at2759"/>
<reference evidence="6" key="3">
    <citation type="submission" date="2011-02" db="EMBL/GenBank/DDBJ databases">
        <title>Whole genome sequencing of Leishmania donovani clinical lines reveals dynamic variation related to drug resistance.</title>
        <authorList>
            <person name="Downing T."/>
            <person name="Imamura H."/>
            <person name="Sanders M."/>
            <person name="Decuypere S."/>
            <person name="Hertz-Fowler C."/>
            <person name="Clark T.G."/>
            <person name="Rijal S."/>
            <person name="Sundar S."/>
            <person name="Quail M.A."/>
            <person name="De Doncker S."/>
            <person name="Maes I."/>
            <person name="Vanaerschot M."/>
            <person name="Stark O."/>
            <person name="Schonian G."/>
            <person name="Dujardin J.C."/>
            <person name="Berriman M."/>
        </authorList>
    </citation>
    <scope>NUCLEOTIDE SEQUENCE [LARGE SCALE GENOMIC DNA]</scope>
    <source>
        <strain evidence="6">BPK282A1</strain>
    </source>
</reference>
<name>A0A3S5H7C4_LEIDO</name>
<evidence type="ECO:0000313" key="8">
    <source>
        <dbReference type="Proteomes" id="UP000318447"/>
    </source>
</evidence>
<evidence type="ECO:0000313" key="5">
    <source>
        <dbReference type="EMBL" id="TPP50199.1"/>
    </source>
</evidence>
<gene>
    <name evidence="5" type="ORF">CGC21_16910</name>
    <name evidence="4" type="ORF">LDBPK_231650</name>
    <name evidence="3" type="ORF">LdCL_230023700</name>
</gene>
<dbReference type="EMBL" id="CP029522">
    <property type="protein sequence ID" value="AYU79049.1"/>
    <property type="molecule type" value="Genomic_DNA"/>
</dbReference>
<reference evidence="5" key="5">
    <citation type="submission" date="2019-02" db="EMBL/GenBank/DDBJ databases">
        <title>FDA dAtabase for Regulatory Grade micrObial Sequences (FDA-ARGOS): Supporting development and validation of Infectious Disease Dx tests.</title>
        <authorList>
            <person name="Duncan R."/>
            <person name="Fisher C."/>
            <person name="Tallon L.J."/>
            <person name="Sadzewicz L."/>
            <person name="Sengamalay N."/>
            <person name="Ott S."/>
            <person name="Godinez A."/>
            <person name="Nagaraj S."/>
            <person name="Nadendla S."/>
            <person name="Sichtig H."/>
        </authorList>
    </citation>
    <scope>NUCLEOTIDE SEQUENCE</scope>
    <source>
        <strain evidence="5">FDAARGOS_361</strain>
    </source>
</reference>
<evidence type="ECO:0000313" key="4">
    <source>
        <dbReference type="EMBL" id="CBZ34355.1"/>
    </source>
</evidence>
<feature type="transmembrane region" description="Helical" evidence="2">
    <location>
        <begin position="46"/>
        <end position="69"/>
    </location>
</feature>
<dbReference type="GeneID" id="13390258"/>
<keyword evidence="2" id="KW-1133">Transmembrane helix</keyword>
<dbReference type="KEGG" id="ldo:LDBPK_231650"/>
<dbReference type="VEuPathDB" id="TriTrypDB:LdBPK_231650.1"/>
<organism evidence="3 7">
    <name type="scientific">Leishmania donovani</name>
    <dbReference type="NCBI Taxonomy" id="5661"/>
    <lineage>
        <taxon>Eukaryota</taxon>
        <taxon>Discoba</taxon>
        <taxon>Euglenozoa</taxon>
        <taxon>Kinetoplastea</taxon>
        <taxon>Metakinetoplastina</taxon>
        <taxon>Trypanosomatida</taxon>
        <taxon>Trypanosomatidae</taxon>
        <taxon>Leishmaniinae</taxon>
        <taxon>Leishmania</taxon>
    </lineage>
</organism>
<dbReference type="VEuPathDB" id="TriTrypDB:LdCL_230023700"/>
<evidence type="ECO:0000256" key="1">
    <source>
        <dbReference type="SAM" id="MobiDB-lite"/>
    </source>
</evidence>
<accession>A0A3S5H7C4</accession>
<dbReference type="OMA" id="YIHETAK"/>
<dbReference type="VEuPathDB" id="TriTrypDB:LDHU3_23.2210"/>
<evidence type="ECO:0000256" key="2">
    <source>
        <dbReference type="SAM" id="Phobius"/>
    </source>
</evidence>
<evidence type="ECO:0000313" key="7">
    <source>
        <dbReference type="Proteomes" id="UP000274082"/>
    </source>
</evidence>
<dbReference type="Proteomes" id="UP000274082">
    <property type="component" value="Chromosome 23"/>
</dbReference>
<keyword evidence="2" id="KW-0472">Membrane</keyword>
<dbReference type="RefSeq" id="XP_003861058.1">
    <property type="nucleotide sequence ID" value="XM_003861010.1"/>
</dbReference>
<sequence length="165" mass="18210">MLSSASSASALWSACGIVALICAFATAVLCVTVWQLCGRVNVMQHGAVAIALIPISVFLGHVLCASYNALGETLQTFAKKNAQDLPQPLFYVIAAIRPLVAQVGLTDAMWMACLLFTAYSVTKVWHHLIDITRLLKASRRRLQLPEMRERRRQEEAANTKGQKRR</sequence>
<dbReference type="AlphaFoldDB" id="A0A3S5H7C4"/>
<feature type="transmembrane region" description="Helical" evidence="2">
    <location>
        <begin position="12"/>
        <end position="34"/>
    </location>
</feature>
<dbReference type="EMBL" id="RHLC01000022">
    <property type="protein sequence ID" value="TPP50199.1"/>
    <property type="molecule type" value="Genomic_DNA"/>
</dbReference>
<protein>
    <submittedName>
        <fullName evidence="3">Uncharacterized protein</fullName>
    </submittedName>
</protein>
<dbReference type="Proteomes" id="UP000318447">
    <property type="component" value="Unassembled WGS sequence"/>
</dbReference>
<keyword evidence="7" id="KW-1185">Reference proteome</keyword>
<reference evidence="4 6" key="1">
    <citation type="journal article" date="2011" name="Genome Res.">
        <title>Whole genome sequencing of multiple Leishmania donovani clinical isolates provides insights into population structure and mechanisms of drug resistance.</title>
        <authorList>
            <person name="Downing T."/>
            <person name="Imamura H."/>
            <person name="Decuypere S."/>
            <person name="Clark T.G."/>
            <person name="Coombs G.H."/>
            <person name="Cotton J.A."/>
            <person name="Hilley J.D."/>
            <person name="de Doncker S."/>
            <person name="Maes I."/>
            <person name="Mottram J.C."/>
            <person name="Quail M.A."/>
            <person name="Rijal S."/>
            <person name="Sanders M."/>
            <person name="Schonian G."/>
            <person name="Stark O."/>
            <person name="Sundar S."/>
            <person name="Vanaerschot M."/>
            <person name="Hertz-Fowler C."/>
            <person name="Dujardin J.C."/>
            <person name="Berriman M."/>
        </authorList>
    </citation>
    <scope>NUCLEOTIDE SEQUENCE [LARGE SCALE GENOMIC DNA]</scope>
    <source>
        <strain evidence="4 6">BPK282A1</strain>
    </source>
</reference>
<reference evidence="8" key="6">
    <citation type="submission" date="2019-02" db="EMBL/GenBank/DDBJ databases">
        <title>FDA dAtabase for Regulatory Grade micrObial Sequences (FDA-ARGOS): Supporting development and validation of Infectious Disease Dx tests.</title>
        <authorList>
            <person name="Duncan R."/>
            <person name="Fisher C."/>
            <person name="Tallon L."/>
            <person name="Sadzewicz L."/>
            <person name="Sengamalay N."/>
            <person name="Ott S."/>
            <person name="Godinez A."/>
            <person name="Nagaraj S."/>
            <person name="Vavikolanu K."/>
            <person name="Nadendla S."/>
            <person name="Aluvathingal J."/>
            <person name="Sichtig H."/>
        </authorList>
    </citation>
    <scope>NUCLEOTIDE SEQUENCE [LARGE SCALE GENOMIC DNA]</scope>
    <source>
        <strain evidence="8">FDAARGOS_361</strain>
    </source>
</reference>
<reference evidence="4" key="2">
    <citation type="submission" date="2011-01" db="EMBL/GenBank/DDBJ databases">
        <authorList>
            <person name="Zhao B.P."/>
            <person name="Ren Z.A."/>
            <person name="Li C.D."/>
        </authorList>
    </citation>
    <scope>NUCLEOTIDE SEQUENCE</scope>
    <source>
        <strain evidence="4">BPK282A1</strain>
    </source>
</reference>
<evidence type="ECO:0000313" key="3">
    <source>
        <dbReference type="EMBL" id="AYU79049.1"/>
    </source>
</evidence>
<feature type="compositionally biased region" description="Basic and acidic residues" evidence="1">
    <location>
        <begin position="146"/>
        <end position="157"/>
    </location>
</feature>
<evidence type="ECO:0000313" key="6">
    <source>
        <dbReference type="Proteomes" id="UP000008980"/>
    </source>
</evidence>
<proteinExistence type="predicted"/>
<reference evidence="3 7" key="4">
    <citation type="journal article" date="2018" name="Sci. Rep.">
        <title>A complete Leishmania donovani reference genome identifies novel genetic variations associated with virulence.</title>
        <authorList>
            <person name="Lypaczewski P."/>
            <person name="Hoshizaki J."/>
            <person name="Zhang W.-W."/>
            <person name="McCall L.-I."/>
            <person name="Torcivia-Rodriguez J."/>
            <person name="Simonyan V."/>
            <person name="Kaur A."/>
            <person name="Dewar K."/>
            <person name="Matlashewski G."/>
        </authorList>
    </citation>
    <scope>NUCLEOTIDE SEQUENCE [LARGE SCALE GENOMIC DNA]</scope>
    <source>
        <strain evidence="3 7">LdCL</strain>
    </source>
</reference>
<dbReference type="EMBL" id="FR799610">
    <property type="protein sequence ID" value="CBZ34355.1"/>
    <property type="molecule type" value="Genomic_DNA"/>
</dbReference>
<keyword evidence="2" id="KW-0812">Transmembrane</keyword>